<dbReference type="KEGG" id="sat:SYN_01732"/>
<gene>
    <name evidence="1" type="ORF">SYN_01732</name>
</gene>
<dbReference type="eggNOG" id="COG1801">
    <property type="taxonomic scope" value="Bacteria"/>
</dbReference>
<keyword evidence="2" id="KW-1185">Reference proteome</keyword>
<organism evidence="1 2">
    <name type="scientific">Syntrophus aciditrophicus (strain SB)</name>
    <dbReference type="NCBI Taxonomy" id="56780"/>
    <lineage>
        <taxon>Bacteria</taxon>
        <taxon>Pseudomonadati</taxon>
        <taxon>Thermodesulfobacteriota</taxon>
        <taxon>Syntrophia</taxon>
        <taxon>Syntrophales</taxon>
        <taxon>Syntrophaceae</taxon>
        <taxon>Syntrophus</taxon>
    </lineage>
</organism>
<name>Q2LR34_SYNAS</name>
<reference evidence="1 2" key="1">
    <citation type="journal article" date="2007" name="Proc. Natl. Acad. Sci. U.S.A.">
        <title>The genome of Syntrophus aciditrophicus: life at the thermodynamic limit of microbial growth.</title>
        <authorList>
            <person name="McInerney M.J."/>
            <person name="Rohlin L."/>
            <person name="Mouttaki H."/>
            <person name="Kim U."/>
            <person name="Krupp R.S."/>
            <person name="Rios-Hernandez L."/>
            <person name="Sieber J."/>
            <person name="Struchtemeyer C.G."/>
            <person name="Bhattacharyya A."/>
            <person name="Campbell J.W."/>
            <person name="Gunsalus R.P."/>
        </authorList>
    </citation>
    <scope>NUCLEOTIDE SEQUENCE [LARGE SCALE GENOMIC DNA]</scope>
    <source>
        <strain evidence="1 2">SB</strain>
    </source>
</reference>
<proteinExistence type="predicted"/>
<dbReference type="STRING" id="56780.SYN_01732"/>
<dbReference type="Gene3D" id="3.20.20.410">
    <property type="entry name" value="Protein of unknown function UPF0759"/>
    <property type="match status" value="1"/>
</dbReference>
<dbReference type="PANTHER" id="PTHR30348">
    <property type="entry name" value="UNCHARACTERIZED PROTEIN YECE"/>
    <property type="match status" value="1"/>
</dbReference>
<dbReference type="PANTHER" id="PTHR30348:SF4">
    <property type="entry name" value="DUF72 DOMAIN-CONTAINING PROTEIN"/>
    <property type="match status" value="1"/>
</dbReference>
<dbReference type="InParanoid" id="Q2LR34"/>
<dbReference type="AlphaFoldDB" id="Q2LR34"/>
<dbReference type="SUPFAM" id="SSF117396">
    <property type="entry name" value="TM1631-like"/>
    <property type="match status" value="1"/>
</dbReference>
<dbReference type="Proteomes" id="UP000001933">
    <property type="component" value="Chromosome"/>
</dbReference>
<accession>Q2LR34</accession>
<sequence>MGKSSLFPSVRIGTSGWIYPHWQGRFYPLECPKAKWLEYYARHFDVLELNVSFYRLPDAETFRRWSARTPAGFIWTVKMNHYITHILRLKNVEEAMSRFYDAVSSLGDKLGPIVIQLPPSLIYENSLVRHFLGLLDLSRKHAIEVRHGSWMQDEFMELLRQHNVAFCISDTAGRYPMRTAVTADYVYLRLHGSRRLYASLYTEEELRGWAEMIRGWSRETWVFFDNDFEGNAVRNAIRLREICSGGS</sequence>
<dbReference type="Pfam" id="PF01904">
    <property type="entry name" value="DUF72"/>
    <property type="match status" value="1"/>
</dbReference>
<dbReference type="HOGENOM" id="CLU_046519_1_1_7"/>
<dbReference type="EMBL" id="CP000252">
    <property type="protein sequence ID" value="ABC76545.1"/>
    <property type="molecule type" value="Genomic_DNA"/>
</dbReference>
<dbReference type="InterPro" id="IPR036520">
    <property type="entry name" value="UPF0759_sf"/>
</dbReference>
<dbReference type="InterPro" id="IPR002763">
    <property type="entry name" value="DUF72"/>
</dbReference>
<evidence type="ECO:0000313" key="2">
    <source>
        <dbReference type="Proteomes" id="UP000001933"/>
    </source>
</evidence>
<evidence type="ECO:0000313" key="1">
    <source>
        <dbReference type="EMBL" id="ABC76545.1"/>
    </source>
</evidence>
<protein>
    <submittedName>
        <fullName evidence="1">Hypothetical cytosolic protein</fullName>
    </submittedName>
</protein>